<dbReference type="InterPro" id="IPR036188">
    <property type="entry name" value="FAD/NAD-bd_sf"/>
</dbReference>
<feature type="transmembrane region" description="Helical" evidence="3">
    <location>
        <begin position="21"/>
        <end position="37"/>
    </location>
</feature>
<evidence type="ECO:0000259" key="4">
    <source>
        <dbReference type="Pfam" id="PF01494"/>
    </source>
</evidence>
<dbReference type="Gene3D" id="3.50.50.60">
    <property type="entry name" value="FAD/NAD(P)-binding domain"/>
    <property type="match status" value="1"/>
</dbReference>
<feature type="domain" description="FAD-binding" evidence="4">
    <location>
        <begin position="20"/>
        <end position="352"/>
    </location>
</feature>
<keyword evidence="2" id="KW-0503">Monooxygenase</keyword>
<dbReference type="InterPro" id="IPR002938">
    <property type="entry name" value="FAD-bd"/>
</dbReference>
<proteinExistence type="predicted"/>
<keyword evidence="3" id="KW-1133">Transmembrane helix</keyword>
<evidence type="ECO:0000256" key="3">
    <source>
        <dbReference type="SAM" id="Phobius"/>
    </source>
</evidence>
<dbReference type="PRINTS" id="PR00420">
    <property type="entry name" value="RNGMNOXGNASE"/>
</dbReference>
<keyword evidence="6" id="KW-1185">Reference proteome</keyword>
<keyword evidence="3" id="KW-0472">Membrane</keyword>
<dbReference type="InterPro" id="IPR050493">
    <property type="entry name" value="FAD-dep_Monooxygenase_BioMet"/>
</dbReference>
<dbReference type="Pfam" id="PF01494">
    <property type="entry name" value="FAD_binding_3"/>
    <property type="match status" value="1"/>
</dbReference>
<dbReference type="SUPFAM" id="SSF51905">
    <property type="entry name" value="FAD/NAD(P)-binding domain"/>
    <property type="match status" value="1"/>
</dbReference>
<name>A0ABS2NJV6_9BACI</name>
<dbReference type="PANTHER" id="PTHR13789:SF309">
    <property type="entry name" value="PUTATIVE (AFU_ORTHOLOGUE AFUA_6G14510)-RELATED"/>
    <property type="match status" value="1"/>
</dbReference>
<dbReference type="PANTHER" id="PTHR13789">
    <property type="entry name" value="MONOOXYGENASE"/>
    <property type="match status" value="1"/>
</dbReference>
<gene>
    <name evidence="5" type="ORF">JOC86_004713</name>
</gene>
<evidence type="ECO:0000313" key="6">
    <source>
        <dbReference type="Proteomes" id="UP001646157"/>
    </source>
</evidence>
<protein>
    <submittedName>
        <fullName evidence="5">2-polyprenyl-6-methoxyphenol hydroxylase-like FAD-dependent oxidoreductase</fullName>
    </submittedName>
</protein>
<accession>A0ABS2NJV6</accession>
<dbReference type="Proteomes" id="UP001646157">
    <property type="component" value="Unassembled WGS sequence"/>
</dbReference>
<evidence type="ECO:0000256" key="1">
    <source>
        <dbReference type="ARBA" id="ARBA00023002"/>
    </source>
</evidence>
<organism evidence="5 6">
    <name type="scientific">Rossellomorea pakistanensis</name>
    <dbReference type="NCBI Taxonomy" id="992288"/>
    <lineage>
        <taxon>Bacteria</taxon>
        <taxon>Bacillati</taxon>
        <taxon>Bacillota</taxon>
        <taxon>Bacilli</taxon>
        <taxon>Bacillales</taxon>
        <taxon>Bacillaceae</taxon>
        <taxon>Rossellomorea</taxon>
    </lineage>
</organism>
<comment type="caution">
    <text evidence="5">The sequence shown here is derived from an EMBL/GenBank/DDBJ whole genome shotgun (WGS) entry which is preliminary data.</text>
</comment>
<evidence type="ECO:0000313" key="5">
    <source>
        <dbReference type="EMBL" id="MBM7588138.1"/>
    </source>
</evidence>
<evidence type="ECO:0000256" key="2">
    <source>
        <dbReference type="ARBA" id="ARBA00023033"/>
    </source>
</evidence>
<reference evidence="5 6" key="1">
    <citation type="submission" date="2021-01" db="EMBL/GenBank/DDBJ databases">
        <title>Genomic Encyclopedia of Type Strains, Phase IV (KMG-IV): sequencing the most valuable type-strain genomes for metagenomic binning, comparative biology and taxonomic classification.</title>
        <authorList>
            <person name="Goeker M."/>
        </authorList>
    </citation>
    <scope>NUCLEOTIDE SEQUENCE [LARGE SCALE GENOMIC DNA]</scope>
    <source>
        <strain evidence="5 6">DSM 24834</strain>
    </source>
</reference>
<dbReference type="EMBL" id="JAFBDZ010000007">
    <property type="protein sequence ID" value="MBM7588138.1"/>
    <property type="molecule type" value="Genomic_DNA"/>
</dbReference>
<keyword evidence="3" id="KW-0812">Transmembrane</keyword>
<keyword evidence="1" id="KW-0560">Oxidoreductase</keyword>
<dbReference type="RefSeq" id="WP_205175594.1">
    <property type="nucleotide sequence ID" value="NZ_JAFBDZ010000007.1"/>
</dbReference>
<sequence>MLKATTIHQQYEQARKDNIRILIIGAGVAGITAAQMLRRDGQHPVLIERNKDEGHPGYMLALMPMVDQALEDLGVREHYRQNSIPLNRYGFHAHTGRMLRIDSMSSILDRYGDYRGIARGKLIETLTSTGCNVSFNTTVTGLDESSGGTTVTFDSAGETCQLEFDLVIIADGIHSTTRNLVLGGSKVDVVDTKWGGWVVWAPEDIHMDLGEELWGAGFFLGIYPVKGELGVFLGGSRVDTKVGPNAFVEDIRRKLTSTSPRLDSTLKAITSDPEPYYWSLKDCRTPTWAIGRTVLLGDAAAGFLPTAGIGAGMAMESAWVLTRILRHAQRDTVVSLLQAYEKAQRPRVEAAQNTSRRLAGLMFHRSRPLAVLRDVMMRIVSVETAIKPIQKLLANQPNPDHVAKDALKRM</sequence>